<evidence type="ECO:0000313" key="2">
    <source>
        <dbReference type="Proteomes" id="UP000053244"/>
    </source>
</evidence>
<evidence type="ECO:0008006" key="3">
    <source>
        <dbReference type="Google" id="ProtNLM"/>
    </source>
</evidence>
<evidence type="ECO:0000313" key="1">
    <source>
        <dbReference type="EMBL" id="KUL26306.1"/>
    </source>
</evidence>
<dbReference type="RefSeq" id="WP_067702299.1">
    <property type="nucleotide sequence ID" value="NZ_LLZH01000307.1"/>
</dbReference>
<comment type="caution">
    <text evidence="1">The sequence shown here is derived from an EMBL/GenBank/DDBJ whole genome shotgun (WGS) entry which is preliminary data.</text>
</comment>
<accession>A0A124G8L3</accession>
<organism evidence="1 2">
    <name type="scientific">Actinoplanes awajinensis subsp. mycoplanecinus</name>
    <dbReference type="NCBI Taxonomy" id="135947"/>
    <lineage>
        <taxon>Bacteria</taxon>
        <taxon>Bacillati</taxon>
        <taxon>Actinomycetota</taxon>
        <taxon>Actinomycetes</taxon>
        <taxon>Micromonosporales</taxon>
        <taxon>Micromonosporaceae</taxon>
        <taxon>Actinoplanes</taxon>
    </lineage>
</organism>
<keyword evidence="2" id="KW-1185">Reference proteome</keyword>
<dbReference type="EMBL" id="LLZH01000307">
    <property type="protein sequence ID" value="KUL26306.1"/>
    <property type="molecule type" value="Genomic_DNA"/>
</dbReference>
<sequence length="164" mass="18482">MTASDQRPLLFLDVDGPLIPFRSRPTQRVSVTDQPGNPLLDRLDPADGRRLLALGCRLMWATTWMSDANDVVAPRLGLPPLPVVDFPDEGIPERGLHWKTMSLIRRAAGTPFIWLDDEMTEADQRWVRIHHPGPALLHQVDPLIGLTDTDFATLRRWLADRIGP</sequence>
<dbReference type="Proteomes" id="UP000053244">
    <property type="component" value="Unassembled WGS sequence"/>
</dbReference>
<dbReference type="Pfam" id="PF18143">
    <property type="entry name" value="HAD_SAK_2"/>
    <property type="match status" value="1"/>
</dbReference>
<dbReference type="OrthoDB" id="5124141at2"/>
<protein>
    <recommendedName>
        <fullName evidence="3">Secreted protein</fullName>
    </recommendedName>
</protein>
<reference evidence="1 2" key="1">
    <citation type="submission" date="2015-10" db="EMBL/GenBank/DDBJ databases">
        <authorList>
            <person name="Gilbert D.G."/>
        </authorList>
    </citation>
    <scope>NUCLEOTIDE SEQUENCE [LARGE SCALE GENOMIC DNA]</scope>
    <source>
        <strain evidence="1 2">NRRL B-16712</strain>
    </source>
</reference>
<dbReference type="AlphaFoldDB" id="A0A124G8L3"/>
<name>A0A124G8L3_9ACTN</name>
<gene>
    <name evidence="1" type="ORF">ADL15_38570</name>
</gene>
<proteinExistence type="predicted"/>